<dbReference type="Proteomes" id="UP000252458">
    <property type="component" value="Unassembled WGS sequence"/>
</dbReference>
<feature type="coiled-coil region" evidence="1">
    <location>
        <begin position="136"/>
        <end position="163"/>
    </location>
</feature>
<gene>
    <name evidence="3" type="ORF">DPV79_23570</name>
</gene>
<organism evidence="3 4">
    <name type="scientific">Burkholderia reimsis</name>
    <dbReference type="NCBI Taxonomy" id="2234132"/>
    <lineage>
        <taxon>Bacteria</taxon>
        <taxon>Pseudomonadati</taxon>
        <taxon>Pseudomonadota</taxon>
        <taxon>Betaproteobacteria</taxon>
        <taxon>Burkholderiales</taxon>
        <taxon>Burkholderiaceae</taxon>
        <taxon>Burkholderia</taxon>
    </lineage>
</organism>
<reference evidence="3 4" key="1">
    <citation type="submission" date="2018-06" db="EMBL/GenBank/DDBJ databases">
        <title>Draft genome sequence of Burkholderia reimsis strain BE51 isolated from a French agricultural soil.</title>
        <authorList>
            <person name="Esmaeel Q."/>
        </authorList>
    </citation>
    <scope>NUCLEOTIDE SEQUENCE [LARGE SCALE GENOMIC DNA]</scope>
    <source>
        <strain evidence="3 4">BE51</strain>
    </source>
</reference>
<dbReference type="EMBL" id="QMFZ01000021">
    <property type="protein sequence ID" value="RBB36982.1"/>
    <property type="molecule type" value="Genomic_DNA"/>
</dbReference>
<keyword evidence="2" id="KW-0472">Membrane</keyword>
<accession>A0A365QR11</accession>
<keyword evidence="2" id="KW-0812">Transmembrane</keyword>
<protein>
    <submittedName>
        <fullName evidence="3">Uncharacterized protein</fullName>
    </submittedName>
</protein>
<feature type="transmembrane region" description="Helical" evidence="2">
    <location>
        <begin position="26"/>
        <end position="45"/>
    </location>
</feature>
<feature type="transmembrane region" description="Helical" evidence="2">
    <location>
        <begin position="57"/>
        <end position="75"/>
    </location>
</feature>
<keyword evidence="2" id="KW-1133">Transmembrane helix</keyword>
<comment type="caution">
    <text evidence="3">The sequence shown here is derived from an EMBL/GenBank/DDBJ whole genome shotgun (WGS) entry which is preliminary data.</text>
</comment>
<name>A0A365QR11_9BURK</name>
<evidence type="ECO:0000313" key="3">
    <source>
        <dbReference type="EMBL" id="RBB36982.1"/>
    </source>
</evidence>
<keyword evidence="4" id="KW-1185">Reference proteome</keyword>
<evidence type="ECO:0000256" key="1">
    <source>
        <dbReference type="SAM" id="Coils"/>
    </source>
</evidence>
<keyword evidence="1" id="KW-0175">Coiled coil</keyword>
<sequence>MALLPSTASLGITVYGAMLRAGTVTEQIWTVAVSLVAALYMYLAPMFWRFARTRTRAALIVLWLLAAITVLRGQVDVLALANRHAADERAQTVAVVAVPTVATEPADRSVTAIEQDIAKVSIDLAHVEARHCAGECRALRIRKAELSARLAVLNAEAIEAKRRATERDWLRDQASRAEELRESRRAEPGTALIAPWLGTTEARLDVLMNFVLVVVVEGAACFGWYFVGLGVVSASRAAVASDRSATVSQWEAVVPMPEVTPAGRVEQCMTHVATVAKGERVASGVCPDPIMSKDDHQIAKIHEAVVAGRLERNLVSIRKFLGCAQSEASRLNRLYIERFGKARDPRIVPMS</sequence>
<evidence type="ECO:0000313" key="4">
    <source>
        <dbReference type="Proteomes" id="UP000252458"/>
    </source>
</evidence>
<dbReference type="AlphaFoldDB" id="A0A365QR11"/>
<proteinExistence type="predicted"/>
<feature type="transmembrane region" description="Helical" evidence="2">
    <location>
        <begin position="206"/>
        <end position="227"/>
    </location>
</feature>
<evidence type="ECO:0000256" key="2">
    <source>
        <dbReference type="SAM" id="Phobius"/>
    </source>
</evidence>